<dbReference type="PANTHER" id="PTHR42646:SF2">
    <property type="entry name" value="5'-3' EXONUCLEASE FAMILY PROTEIN"/>
    <property type="match status" value="1"/>
</dbReference>
<dbReference type="SUPFAM" id="SSF47807">
    <property type="entry name" value="5' to 3' exonuclease, C-terminal subdomain"/>
    <property type="match status" value="1"/>
</dbReference>
<dbReference type="Gene3D" id="3.40.50.1010">
    <property type="entry name" value="5'-nuclease"/>
    <property type="match status" value="1"/>
</dbReference>
<dbReference type="GO" id="GO:0017108">
    <property type="term" value="F:5'-flap endonuclease activity"/>
    <property type="evidence" value="ECO:0007669"/>
    <property type="project" value="InterPro"/>
</dbReference>
<dbReference type="PANTHER" id="PTHR42646">
    <property type="entry name" value="FLAP ENDONUCLEASE XNI"/>
    <property type="match status" value="1"/>
</dbReference>
<dbReference type="GO" id="GO:0004527">
    <property type="term" value="F:exonuclease activity"/>
    <property type="evidence" value="ECO:0007669"/>
    <property type="project" value="UniProtKB-KW"/>
</dbReference>
<name>A0A7S5FTF9_9CAUD</name>
<protein>
    <submittedName>
        <fullName evidence="1">5'-3' exonuclease</fullName>
    </submittedName>
</protein>
<accession>A0A7S5FTF9</accession>
<proteinExistence type="predicted"/>
<keyword evidence="1" id="KW-0378">Hydrolase</keyword>
<reference evidence="1 2" key="1">
    <citation type="submission" date="2019-10" db="EMBL/GenBank/DDBJ databases">
        <title>Isolation and characterisation of a new family of globally distributed lytic roseophage, the Naomivirus.</title>
        <authorList>
            <person name="Rihtman B."/>
            <person name="Puxty R.J."/>
            <person name="Hapeshi A."/>
            <person name="Zhan Y."/>
            <person name="Michinevski S."/>
            <person name="Waterfield N.R."/>
            <person name="Chen F."/>
            <person name="Millard A.D."/>
            <person name="Scanlan D.J."/>
            <person name="Chen Y."/>
        </authorList>
    </citation>
    <scope>NUCLEOTIDE SEQUENCE [LARGE SCALE GENOMIC DNA]</scope>
</reference>
<gene>
    <name evidence="1" type="ORF">DSS3VP1_00072</name>
</gene>
<evidence type="ECO:0000313" key="2">
    <source>
        <dbReference type="Proteomes" id="UP000594402"/>
    </source>
</evidence>
<keyword evidence="2" id="KW-1185">Reference proteome</keyword>
<dbReference type="EMBL" id="MN602266">
    <property type="protein sequence ID" value="QGH74640.1"/>
    <property type="molecule type" value="Genomic_DNA"/>
</dbReference>
<organism evidence="1 2">
    <name type="scientific">Bacteriophage DSS3_VP1</name>
    <dbReference type="NCBI Taxonomy" id="2664196"/>
    <lineage>
        <taxon>Viruses</taxon>
        <taxon>Duplodnaviria</taxon>
        <taxon>Heunggongvirae</taxon>
        <taxon>Uroviricota</taxon>
        <taxon>Caudoviricetes</taxon>
        <taxon>Naomviridae</taxon>
        <taxon>Noahvirus</taxon>
        <taxon>Noahvirus arc</taxon>
    </lineage>
</organism>
<evidence type="ECO:0000313" key="1">
    <source>
        <dbReference type="EMBL" id="QGH74640.1"/>
    </source>
</evidence>
<keyword evidence="1" id="KW-0269">Exonuclease</keyword>
<dbReference type="InterPro" id="IPR008918">
    <property type="entry name" value="HhH2"/>
</dbReference>
<dbReference type="InterPro" id="IPR036279">
    <property type="entry name" value="5-3_exonuclease_C_sf"/>
</dbReference>
<dbReference type="InterPro" id="IPR029060">
    <property type="entry name" value="PIN-like_dom_sf"/>
</dbReference>
<dbReference type="Proteomes" id="UP000594402">
    <property type="component" value="Segment"/>
</dbReference>
<keyword evidence="1" id="KW-0540">Nuclease</keyword>
<dbReference type="SMART" id="SM00279">
    <property type="entry name" value="HhH2"/>
    <property type="match status" value="1"/>
</dbReference>
<dbReference type="InterPro" id="IPR038969">
    <property type="entry name" value="FEN"/>
</dbReference>
<dbReference type="Gene3D" id="1.10.150.20">
    <property type="entry name" value="5' to 3' exonuclease, C-terminal subdomain"/>
    <property type="match status" value="1"/>
</dbReference>
<dbReference type="SUPFAM" id="SSF88723">
    <property type="entry name" value="PIN domain-like"/>
    <property type="match status" value="1"/>
</dbReference>
<dbReference type="GO" id="GO:0033567">
    <property type="term" value="P:DNA replication, Okazaki fragment processing"/>
    <property type="evidence" value="ECO:0007669"/>
    <property type="project" value="InterPro"/>
</dbReference>
<dbReference type="GO" id="GO:0003677">
    <property type="term" value="F:DNA binding"/>
    <property type="evidence" value="ECO:0007669"/>
    <property type="project" value="InterPro"/>
</dbReference>
<sequence>MTAEPEIIEFDEAPEKRLLIDGDVLIHMACWQKPISKKKQEEMKEEIEEIREFQGDNELIARLEKKLEDSILTYQPTIEKAQSRFRHFMRQSLERSHCEEYSMAIGDSKDNWRLDIHPEYKLHKGRAGNNKKRAPYIQDLRMWAVKEYGAHYCQGYEADDAIRTWATRLGIGNYVVCSVDKDLNLIPGDHFDPKTDDKDKRFWYMEPEESAMFFWEQMLTGDSIDNIPGIRGIGPKKAAKLLEPCENEQDCKEVVVQQYDLKYGEEGYKELLFNGQLLHIWRSKGDNWSFDPKEYEEITGTKPVVGRE</sequence>